<dbReference type="EMBL" id="JBHSLV010000007">
    <property type="protein sequence ID" value="MFC5391794.1"/>
    <property type="molecule type" value="Genomic_DNA"/>
</dbReference>
<sequence length="118" mass="12438">MADKRTEISLKAVGLVLLVGAALGGCEAARGVAELTDLATKPGDPKPFVTETRPQDPKYIPIGTTVSREAKRKTVDEFKKLEAELDAKRISNEAAGTQAQQLGKVLPPPAPPPAPPTE</sequence>
<dbReference type="Proteomes" id="UP001596104">
    <property type="component" value="Unassembled WGS sequence"/>
</dbReference>
<proteinExistence type="predicted"/>
<dbReference type="RefSeq" id="WP_377006568.1">
    <property type="nucleotide sequence ID" value="NZ_JBHSLV010000007.1"/>
</dbReference>
<evidence type="ECO:0000256" key="1">
    <source>
        <dbReference type="SAM" id="MobiDB-lite"/>
    </source>
</evidence>
<organism evidence="2 3">
    <name type="scientific">Bosea vestrisii</name>
    <dbReference type="NCBI Taxonomy" id="151416"/>
    <lineage>
        <taxon>Bacteria</taxon>
        <taxon>Pseudomonadati</taxon>
        <taxon>Pseudomonadota</taxon>
        <taxon>Alphaproteobacteria</taxon>
        <taxon>Hyphomicrobiales</taxon>
        <taxon>Boseaceae</taxon>
        <taxon>Bosea</taxon>
    </lineage>
</organism>
<evidence type="ECO:0008006" key="4">
    <source>
        <dbReference type="Google" id="ProtNLM"/>
    </source>
</evidence>
<reference evidence="3" key="1">
    <citation type="journal article" date="2019" name="Int. J. Syst. Evol. Microbiol.">
        <title>The Global Catalogue of Microorganisms (GCM) 10K type strain sequencing project: providing services to taxonomists for standard genome sequencing and annotation.</title>
        <authorList>
            <consortium name="The Broad Institute Genomics Platform"/>
            <consortium name="The Broad Institute Genome Sequencing Center for Infectious Disease"/>
            <person name="Wu L."/>
            <person name="Ma J."/>
        </authorList>
    </citation>
    <scope>NUCLEOTIDE SEQUENCE [LARGE SCALE GENOMIC DNA]</scope>
    <source>
        <strain evidence="3">CGMCC 1.16326</strain>
    </source>
</reference>
<feature type="region of interest" description="Disordered" evidence="1">
    <location>
        <begin position="89"/>
        <end position="118"/>
    </location>
</feature>
<comment type="caution">
    <text evidence="2">The sequence shown here is derived from an EMBL/GenBank/DDBJ whole genome shotgun (WGS) entry which is preliminary data.</text>
</comment>
<evidence type="ECO:0000313" key="3">
    <source>
        <dbReference type="Proteomes" id="UP001596104"/>
    </source>
</evidence>
<gene>
    <name evidence="2" type="ORF">ACFPPC_03975</name>
</gene>
<dbReference type="PROSITE" id="PS51257">
    <property type="entry name" value="PROKAR_LIPOPROTEIN"/>
    <property type="match status" value="1"/>
</dbReference>
<keyword evidence="3" id="KW-1185">Reference proteome</keyword>
<accession>A0ABW0H790</accession>
<protein>
    <recommendedName>
        <fullName evidence="4">Beta-barrel assembly complex subunit BamF</fullName>
    </recommendedName>
</protein>
<evidence type="ECO:0000313" key="2">
    <source>
        <dbReference type="EMBL" id="MFC5391794.1"/>
    </source>
</evidence>
<name>A0ABW0H790_9HYPH</name>
<feature type="compositionally biased region" description="Pro residues" evidence="1">
    <location>
        <begin position="106"/>
        <end position="118"/>
    </location>
</feature>
<feature type="region of interest" description="Disordered" evidence="1">
    <location>
        <begin position="42"/>
        <end position="61"/>
    </location>
</feature>